<keyword evidence="4" id="KW-1185">Reference proteome</keyword>
<keyword evidence="2" id="KW-0732">Signal</keyword>
<evidence type="ECO:0008006" key="5">
    <source>
        <dbReference type="Google" id="ProtNLM"/>
    </source>
</evidence>
<feature type="chain" id="PRO_5045259869" description="YpeB-like protein with protease inhibitory function" evidence="2">
    <location>
        <begin position="37"/>
        <end position="271"/>
    </location>
</feature>
<proteinExistence type="predicted"/>
<sequence>MAVFVSPASAPRALRRRLAGFAVLAAMAGASSPALAQLDDYGGRYARYGYSYGYDYDDDYGPRYDYAPRRVAPIPSRAVGRISAQELGLREVQRTVHRGSVLVVDGLATNGSRQRLVIDRFSGELLDRIVLQPPPRVVRLDPREEERPAPKKLTPRPPERPAALKPAQPPAEASAPATAAPPSPAAPKPDAIPAKPAAVPSVAPKDIGKPKLVNPQDVRGAEEPDRLPPLARAHPSGIPTPDTTLPPVQIEEMKTAQPKPETSIAPVNPPN</sequence>
<feature type="compositionally biased region" description="Low complexity" evidence="1">
    <location>
        <begin position="188"/>
        <end position="205"/>
    </location>
</feature>
<dbReference type="RefSeq" id="WP_377009749.1">
    <property type="nucleotide sequence ID" value="NZ_JBHSLV010000031.1"/>
</dbReference>
<reference evidence="4" key="1">
    <citation type="journal article" date="2019" name="Int. J. Syst. Evol. Microbiol.">
        <title>The Global Catalogue of Microorganisms (GCM) 10K type strain sequencing project: providing services to taxonomists for standard genome sequencing and annotation.</title>
        <authorList>
            <consortium name="The Broad Institute Genomics Platform"/>
            <consortium name="The Broad Institute Genome Sequencing Center for Infectious Disease"/>
            <person name="Wu L."/>
            <person name="Ma J."/>
        </authorList>
    </citation>
    <scope>NUCLEOTIDE SEQUENCE [LARGE SCALE GENOMIC DNA]</scope>
    <source>
        <strain evidence="4">CGMCC 1.16326</strain>
    </source>
</reference>
<gene>
    <name evidence="3" type="ORF">ACFPPC_17470</name>
</gene>
<evidence type="ECO:0000256" key="2">
    <source>
        <dbReference type="SAM" id="SignalP"/>
    </source>
</evidence>
<feature type="compositionally biased region" description="Basic and acidic residues" evidence="1">
    <location>
        <begin position="139"/>
        <end position="149"/>
    </location>
</feature>
<comment type="caution">
    <text evidence="3">The sequence shown here is derived from an EMBL/GenBank/DDBJ whole genome shotgun (WGS) entry which is preliminary data.</text>
</comment>
<feature type="signal peptide" evidence="2">
    <location>
        <begin position="1"/>
        <end position="36"/>
    </location>
</feature>
<organism evidence="3 4">
    <name type="scientific">Bosea vestrisii</name>
    <dbReference type="NCBI Taxonomy" id="151416"/>
    <lineage>
        <taxon>Bacteria</taxon>
        <taxon>Pseudomonadati</taxon>
        <taxon>Pseudomonadota</taxon>
        <taxon>Alphaproteobacteria</taxon>
        <taxon>Hyphomicrobiales</taxon>
        <taxon>Boseaceae</taxon>
        <taxon>Bosea</taxon>
    </lineage>
</organism>
<name>A0ABW0HB07_9HYPH</name>
<feature type="region of interest" description="Disordered" evidence="1">
    <location>
        <begin position="139"/>
        <end position="271"/>
    </location>
</feature>
<evidence type="ECO:0000256" key="1">
    <source>
        <dbReference type="SAM" id="MobiDB-lite"/>
    </source>
</evidence>
<accession>A0ABW0HB07</accession>
<protein>
    <recommendedName>
        <fullName evidence="5">YpeB-like protein with protease inhibitory function</fullName>
    </recommendedName>
</protein>
<dbReference type="EMBL" id="JBHSLV010000031">
    <property type="protein sequence ID" value="MFC5394433.1"/>
    <property type="molecule type" value="Genomic_DNA"/>
</dbReference>
<evidence type="ECO:0000313" key="4">
    <source>
        <dbReference type="Proteomes" id="UP001596104"/>
    </source>
</evidence>
<dbReference type="Proteomes" id="UP001596104">
    <property type="component" value="Unassembled WGS sequence"/>
</dbReference>
<evidence type="ECO:0000313" key="3">
    <source>
        <dbReference type="EMBL" id="MFC5394433.1"/>
    </source>
</evidence>